<dbReference type="EMBL" id="CAJVPL010000059">
    <property type="protein sequence ID" value="CAG8440002.1"/>
    <property type="molecule type" value="Genomic_DNA"/>
</dbReference>
<evidence type="ECO:0000313" key="1">
    <source>
        <dbReference type="EMBL" id="CAG8440002.1"/>
    </source>
</evidence>
<dbReference type="Proteomes" id="UP000789831">
    <property type="component" value="Unassembled WGS sequence"/>
</dbReference>
<keyword evidence="2" id="KW-1185">Reference proteome</keyword>
<protein>
    <submittedName>
        <fullName evidence="1">4988_t:CDS:1</fullName>
    </submittedName>
</protein>
<reference evidence="1" key="1">
    <citation type="submission" date="2021-06" db="EMBL/GenBank/DDBJ databases">
        <authorList>
            <person name="Kallberg Y."/>
            <person name="Tangrot J."/>
            <person name="Rosling A."/>
        </authorList>
    </citation>
    <scope>NUCLEOTIDE SEQUENCE</scope>
    <source>
        <strain evidence="1">MT106</strain>
    </source>
</reference>
<name>A0A9N8YQ96_9GLOM</name>
<sequence length="224" mass="25916">MTQIVARGLTTLEVCEDEYMPGHWIMSPIRPDFTVEITIIQLEETWILSKVSTEFKSFVETVILDIFQENLLCVGTIERQYKNELFNLTNTRALEFSLVSLKVYNNYPYVVLKPAGQPSRLVEENELSAPNSFNKTVTFYLTVQFTNSIGQKYRSARRGVSFDSNKPYPRQMAIIFTTTGFCVEVDASTMDLTENTLNWTRSENCTLCEIRIPFKDKFLRRIVI</sequence>
<evidence type="ECO:0000313" key="2">
    <source>
        <dbReference type="Proteomes" id="UP000789831"/>
    </source>
</evidence>
<proteinExistence type="predicted"/>
<accession>A0A9N8YQ96</accession>
<gene>
    <name evidence="1" type="ORF">AGERDE_LOCUS983</name>
</gene>
<organism evidence="1 2">
    <name type="scientific">Ambispora gerdemannii</name>
    <dbReference type="NCBI Taxonomy" id="144530"/>
    <lineage>
        <taxon>Eukaryota</taxon>
        <taxon>Fungi</taxon>
        <taxon>Fungi incertae sedis</taxon>
        <taxon>Mucoromycota</taxon>
        <taxon>Glomeromycotina</taxon>
        <taxon>Glomeromycetes</taxon>
        <taxon>Archaeosporales</taxon>
        <taxon>Ambisporaceae</taxon>
        <taxon>Ambispora</taxon>
    </lineage>
</organism>
<dbReference type="AlphaFoldDB" id="A0A9N8YQ96"/>
<comment type="caution">
    <text evidence="1">The sequence shown here is derived from an EMBL/GenBank/DDBJ whole genome shotgun (WGS) entry which is preliminary data.</text>
</comment>